<reference evidence="1" key="2">
    <citation type="submission" date="2023-04" db="EMBL/GenBank/DDBJ databases">
        <authorList>
            <person name="Bruccoleri R.E."/>
            <person name="Oakeley E.J."/>
            <person name="Faust A.-M."/>
            <person name="Dessus-Babus S."/>
            <person name="Altorfer M."/>
            <person name="Burckhardt D."/>
            <person name="Oertli M."/>
            <person name="Naumann U."/>
            <person name="Petersen F."/>
            <person name="Wong J."/>
        </authorList>
    </citation>
    <scope>NUCLEOTIDE SEQUENCE</scope>
    <source>
        <strain evidence="1">GSM-AAB239-AS_SAM_17_03QT</strain>
        <tissue evidence="1">Leaf</tissue>
    </source>
</reference>
<dbReference type="Proteomes" id="UP001140949">
    <property type="component" value="Unassembled WGS sequence"/>
</dbReference>
<evidence type="ECO:0000313" key="2">
    <source>
        <dbReference type="Proteomes" id="UP001140949"/>
    </source>
</evidence>
<evidence type="ECO:0000313" key="1">
    <source>
        <dbReference type="EMBL" id="KAJ6819420.1"/>
    </source>
</evidence>
<dbReference type="SUPFAM" id="SSF48452">
    <property type="entry name" value="TPR-like"/>
    <property type="match status" value="1"/>
</dbReference>
<keyword evidence="2" id="KW-1185">Reference proteome</keyword>
<sequence length="238" mass="25686">MMPASSSSEILVQGGLFVLALIVLLSLQSLPKRCLSHIRRRSSSSPHSQSQRHFFAGAQLLARATSAKPSSSSSKSASLLKSAIAESDAAIALDPRDAAPHILRALALRHLGRPLPALKSLDTALSSPQSKTLNPKERADALVKRAELHLQINRRRRADMALADLLEASRLRGSGKDRDRDKDGKVECLVGECYEAKGMRQEAKKAYRRALEADGSLEAATEGLRRLMDSSSASASLD</sequence>
<reference evidence="1" key="1">
    <citation type="journal article" date="2023" name="GigaByte">
        <title>Genome assembly of the bearded iris, Iris pallida Lam.</title>
        <authorList>
            <person name="Bruccoleri R.E."/>
            <person name="Oakeley E.J."/>
            <person name="Faust A.M.E."/>
            <person name="Altorfer M."/>
            <person name="Dessus-Babus S."/>
            <person name="Burckhardt D."/>
            <person name="Oertli M."/>
            <person name="Naumann U."/>
            <person name="Petersen F."/>
            <person name="Wong J."/>
        </authorList>
    </citation>
    <scope>NUCLEOTIDE SEQUENCE</scope>
    <source>
        <strain evidence="1">GSM-AAB239-AS_SAM_17_03QT</strain>
    </source>
</reference>
<proteinExistence type="predicted"/>
<organism evidence="1 2">
    <name type="scientific">Iris pallida</name>
    <name type="common">Sweet iris</name>
    <dbReference type="NCBI Taxonomy" id="29817"/>
    <lineage>
        <taxon>Eukaryota</taxon>
        <taxon>Viridiplantae</taxon>
        <taxon>Streptophyta</taxon>
        <taxon>Embryophyta</taxon>
        <taxon>Tracheophyta</taxon>
        <taxon>Spermatophyta</taxon>
        <taxon>Magnoliopsida</taxon>
        <taxon>Liliopsida</taxon>
        <taxon>Asparagales</taxon>
        <taxon>Iridaceae</taxon>
        <taxon>Iridoideae</taxon>
        <taxon>Irideae</taxon>
        <taxon>Iris</taxon>
    </lineage>
</organism>
<dbReference type="Gene3D" id="1.25.40.10">
    <property type="entry name" value="Tetratricopeptide repeat domain"/>
    <property type="match status" value="1"/>
</dbReference>
<dbReference type="Pfam" id="PF13181">
    <property type="entry name" value="TPR_8"/>
    <property type="match status" value="1"/>
</dbReference>
<protein>
    <submittedName>
        <fullName evidence="1">Uncharacterized protein</fullName>
    </submittedName>
</protein>
<name>A0AAX6FST7_IRIPA</name>
<accession>A0AAX6FST7</accession>
<dbReference type="AlphaFoldDB" id="A0AAX6FST7"/>
<dbReference type="SMART" id="SM00028">
    <property type="entry name" value="TPR"/>
    <property type="match status" value="2"/>
</dbReference>
<dbReference type="InterPro" id="IPR011990">
    <property type="entry name" value="TPR-like_helical_dom_sf"/>
</dbReference>
<dbReference type="InterPro" id="IPR019734">
    <property type="entry name" value="TPR_rpt"/>
</dbReference>
<comment type="caution">
    <text evidence="1">The sequence shown here is derived from an EMBL/GenBank/DDBJ whole genome shotgun (WGS) entry which is preliminary data.</text>
</comment>
<gene>
    <name evidence="1" type="ORF">M6B38_402060</name>
</gene>
<dbReference type="EMBL" id="JANAVB010026199">
    <property type="protein sequence ID" value="KAJ6819420.1"/>
    <property type="molecule type" value="Genomic_DNA"/>
</dbReference>